<comment type="catalytic activity">
    <reaction evidence="9">
        <text>O-phospho-L-threonyl-[protein] + H2O = L-threonyl-[protein] + phosphate</text>
        <dbReference type="Rhea" id="RHEA:47004"/>
        <dbReference type="Rhea" id="RHEA-COMP:11060"/>
        <dbReference type="Rhea" id="RHEA-COMP:11605"/>
        <dbReference type="ChEBI" id="CHEBI:15377"/>
        <dbReference type="ChEBI" id="CHEBI:30013"/>
        <dbReference type="ChEBI" id="CHEBI:43474"/>
        <dbReference type="ChEBI" id="CHEBI:61977"/>
        <dbReference type="EC" id="3.1.3.16"/>
    </reaction>
    <physiologicalReaction direction="left-to-right" evidence="9">
        <dbReference type="Rhea" id="RHEA:47005"/>
    </physiologicalReaction>
</comment>
<comment type="cofactor">
    <cofactor evidence="1">
        <name>Mn(2+)</name>
        <dbReference type="ChEBI" id="CHEBI:29035"/>
    </cofactor>
</comment>
<dbReference type="OrthoDB" id="10264738at2759"/>
<evidence type="ECO:0000256" key="10">
    <source>
        <dbReference type="RuleBase" id="RU003465"/>
    </source>
</evidence>
<keyword evidence="8" id="KW-0464">Manganese</keyword>
<evidence type="ECO:0000313" key="13">
    <source>
        <dbReference type="EMBL" id="PWN32825.1"/>
    </source>
</evidence>
<dbReference type="CDD" id="cd00143">
    <property type="entry name" value="PP2Cc"/>
    <property type="match status" value="1"/>
</dbReference>
<evidence type="ECO:0000256" key="1">
    <source>
        <dbReference type="ARBA" id="ARBA00001936"/>
    </source>
</evidence>
<evidence type="ECO:0000256" key="11">
    <source>
        <dbReference type="SAM" id="MobiDB-lite"/>
    </source>
</evidence>
<dbReference type="AlphaFoldDB" id="A0A316VB87"/>
<dbReference type="InterPro" id="IPR036457">
    <property type="entry name" value="PPM-type-like_dom_sf"/>
</dbReference>
<dbReference type="InterPro" id="IPR001932">
    <property type="entry name" value="PPM-type_phosphatase-like_dom"/>
</dbReference>
<name>A0A316VB87_9BASI</name>
<dbReference type="SUPFAM" id="SSF81606">
    <property type="entry name" value="PP2C-like"/>
    <property type="match status" value="1"/>
</dbReference>
<dbReference type="InParanoid" id="A0A316VB87"/>
<keyword evidence="6 10" id="KW-0378">Hydrolase</keyword>
<dbReference type="SMART" id="SM00332">
    <property type="entry name" value="PP2Cc"/>
    <property type="match status" value="1"/>
</dbReference>
<dbReference type="PANTHER" id="PTHR13832">
    <property type="entry name" value="PROTEIN PHOSPHATASE 2C"/>
    <property type="match status" value="1"/>
</dbReference>
<evidence type="ECO:0000256" key="2">
    <source>
        <dbReference type="ARBA" id="ARBA00001946"/>
    </source>
</evidence>
<feature type="compositionally biased region" description="Polar residues" evidence="11">
    <location>
        <begin position="485"/>
        <end position="500"/>
    </location>
</feature>
<keyword evidence="7 10" id="KW-0904">Protein phosphatase</keyword>
<evidence type="ECO:0000256" key="8">
    <source>
        <dbReference type="ARBA" id="ARBA00023211"/>
    </source>
</evidence>
<dbReference type="PANTHER" id="PTHR13832:SF565">
    <property type="entry name" value="AT28366P-RELATED"/>
    <property type="match status" value="1"/>
</dbReference>
<dbReference type="Gene3D" id="3.60.40.10">
    <property type="entry name" value="PPM-type phosphatase domain"/>
    <property type="match status" value="1"/>
</dbReference>
<dbReference type="InterPro" id="IPR000222">
    <property type="entry name" value="PP2C_BS"/>
</dbReference>
<reference evidence="13 14" key="1">
    <citation type="journal article" date="2018" name="Mol. Biol. Evol.">
        <title>Broad Genomic Sampling Reveals a Smut Pathogenic Ancestry of the Fungal Clade Ustilaginomycotina.</title>
        <authorList>
            <person name="Kijpornyongpan T."/>
            <person name="Mondo S.J."/>
            <person name="Barry K."/>
            <person name="Sandor L."/>
            <person name="Lee J."/>
            <person name="Lipzen A."/>
            <person name="Pangilinan J."/>
            <person name="LaButti K."/>
            <person name="Hainaut M."/>
            <person name="Henrissat B."/>
            <person name="Grigoriev I.V."/>
            <person name="Spatafora J.W."/>
            <person name="Aime M.C."/>
        </authorList>
    </citation>
    <scope>NUCLEOTIDE SEQUENCE [LARGE SCALE GENOMIC DNA]</scope>
    <source>
        <strain evidence="13 14">MCA 3882</strain>
    </source>
</reference>
<comment type="similarity">
    <text evidence="3 10">Belongs to the PP2C family.</text>
</comment>
<dbReference type="GeneID" id="37019183"/>
<evidence type="ECO:0000256" key="6">
    <source>
        <dbReference type="ARBA" id="ARBA00022801"/>
    </source>
</evidence>
<evidence type="ECO:0000256" key="4">
    <source>
        <dbReference type="ARBA" id="ARBA00013081"/>
    </source>
</evidence>
<dbReference type="Proteomes" id="UP000245771">
    <property type="component" value="Unassembled WGS sequence"/>
</dbReference>
<keyword evidence="14" id="KW-1185">Reference proteome</keyword>
<feature type="compositionally biased region" description="Basic and acidic residues" evidence="11">
    <location>
        <begin position="439"/>
        <end position="449"/>
    </location>
</feature>
<gene>
    <name evidence="13" type="ORF">FA14DRAFT_149541</name>
</gene>
<protein>
    <recommendedName>
        <fullName evidence="4">protein-serine/threonine phosphatase</fullName>
        <ecNumber evidence="4">3.1.3.16</ecNumber>
    </recommendedName>
</protein>
<dbReference type="EMBL" id="KZ819605">
    <property type="protein sequence ID" value="PWN32825.1"/>
    <property type="molecule type" value="Genomic_DNA"/>
</dbReference>
<evidence type="ECO:0000256" key="7">
    <source>
        <dbReference type="ARBA" id="ARBA00022912"/>
    </source>
</evidence>
<accession>A0A316VB87</accession>
<evidence type="ECO:0000256" key="5">
    <source>
        <dbReference type="ARBA" id="ARBA00022723"/>
    </source>
</evidence>
<evidence type="ECO:0000256" key="9">
    <source>
        <dbReference type="ARBA" id="ARBA00048832"/>
    </source>
</evidence>
<dbReference type="RefSeq" id="XP_025353127.1">
    <property type="nucleotide sequence ID" value="XM_025497402.1"/>
</dbReference>
<evidence type="ECO:0000259" key="12">
    <source>
        <dbReference type="PROSITE" id="PS51746"/>
    </source>
</evidence>
<feature type="region of interest" description="Disordered" evidence="11">
    <location>
        <begin position="418"/>
        <end position="500"/>
    </location>
</feature>
<dbReference type="EC" id="3.1.3.16" evidence="4"/>
<dbReference type="Pfam" id="PF00481">
    <property type="entry name" value="PP2C"/>
    <property type="match status" value="1"/>
</dbReference>
<evidence type="ECO:0000256" key="3">
    <source>
        <dbReference type="ARBA" id="ARBA00006702"/>
    </source>
</evidence>
<proteinExistence type="inferred from homology"/>
<dbReference type="GO" id="GO:0004722">
    <property type="term" value="F:protein serine/threonine phosphatase activity"/>
    <property type="evidence" value="ECO:0007669"/>
    <property type="project" value="UniProtKB-EC"/>
</dbReference>
<keyword evidence="5" id="KW-0479">Metal-binding</keyword>
<organism evidence="13 14">
    <name type="scientific">Meira miltonrushii</name>
    <dbReference type="NCBI Taxonomy" id="1280837"/>
    <lineage>
        <taxon>Eukaryota</taxon>
        <taxon>Fungi</taxon>
        <taxon>Dikarya</taxon>
        <taxon>Basidiomycota</taxon>
        <taxon>Ustilaginomycotina</taxon>
        <taxon>Exobasidiomycetes</taxon>
        <taxon>Exobasidiales</taxon>
        <taxon>Brachybasidiaceae</taxon>
        <taxon>Meira</taxon>
    </lineage>
</organism>
<evidence type="ECO:0000313" key="14">
    <source>
        <dbReference type="Proteomes" id="UP000245771"/>
    </source>
</evidence>
<dbReference type="InterPro" id="IPR015655">
    <property type="entry name" value="PP2C"/>
</dbReference>
<dbReference type="FunFam" id="3.60.40.10:FF:000016">
    <property type="entry name" value="Protein phosphatase 2C"/>
    <property type="match status" value="1"/>
</dbReference>
<dbReference type="PROSITE" id="PS01032">
    <property type="entry name" value="PPM_1"/>
    <property type="match status" value="1"/>
</dbReference>
<dbReference type="FunCoup" id="A0A316VB87">
    <property type="interactions" value="816"/>
</dbReference>
<dbReference type="PROSITE" id="PS51746">
    <property type="entry name" value="PPM_2"/>
    <property type="match status" value="1"/>
</dbReference>
<comment type="cofactor">
    <cofactor evidence="2">
        <name>Mg(2+)</name>
        <dbReference type="ChEBI" id="CHEBI:18420"/>
    </cofactor>
</comment>
<sequence>MGQTLSEPVKDKHTLFGEDDTLVYAISEMQGWRISMEDAHATVLNLDEKKGDEKASFFGVYDGHGGSTVAKFTGDTLHTRLAATEEYKSGKYEEALKRAFLATDEDLRANPSFANDPSGCTSVVALLVAGPTDDTQSKQEKTARRILVANAGDSRSVLGLAGEAKAMSQDHKPGNKTENARIVSAGGFVEFGRVNGNLALSRAIGDFEFKQNFSLEPEQQIVTADPEIINHDITGEEEFLVLACDGIWDCLSSQQVVDFVRRQIANGKELKAICEEAIDRCLAPDSQIGGVGCDNMTICIVALLNGKTKEEWYAWVKDRVEKNVGWETPEDIAPVFSGQSNNSGLSVGGLGGMGGGSVLSALAGNLGAGAEDDERDGQQTTLRLPGGLAGALGGAGIVFRPGSQTDENGDVVYEAHVVDQDEDSDEEMQTAQVSELEEAGEKEASKRQENNQTGRPDLEHQPEIVESPLSAASTTKAGEHEVRSSTEGSNATEDTSSTSA</sequence>
<feature type="domain" description="PPM-type phosphatase" evidence="12">
    <location>
        <begin position="23"/>
        <end position="303"/>
    </location>
</feature>
<dbReference type="GO" id="GO:0046872">
    <property type="term" value="F:metal ion binding"/>
    <property type="evidence" value="ECO:0007669"/>
    <property type="project" value="UniProtKB-KW"/>
</dbReference>
<dbReference type="STRING" id="1280837.A0A316VB87"/>